<dbReference type="InterPro" id="IPR000668">
    <property type="entry name" value="Peptidase_C1A_C"/>
</dbReference>
<dbReference type="Gene3D" id="3.90.70.10">
    <property type="entry name" value="Cysteine proteinases"/>
    <property type="match status" value="1"/>
</dbReference>
<dbReference type="InterPro" id="IPR013128">
    <property type="entry name" value="Peptidase_C1A"/>
</dbReference>
<name>A0ABU5S7E2_9BACT</name>
<dbReference type="EMBL" id="JAYGIL010000020">
    <property type="protein sequence ID" value="MEA5404397.1"/>
    <property type="molecule type" value="Genomic_DNA"/>
</dbReference>
<feature type="chain" id="PRO_5046551594" evidence="2">
    <location>
        <begin position="26"/>
        <end position="507"/>
    </location>
</feature>
<feature type="domain" description="DUF4384" evidence="4">
    <location>
        <begin position="365"/>
        <end position="441"/>
    </location>
</feature>
<dbReference type="PANTHER" id="PTHR12411">
    <property type="entry name" value="CYSTEINE PROTEASE FAMILY C1-RELATED"/>
    <property type="match status" value="1"/>
</dbReference>
<dbReference type="Pfam" id="PF00112">
    <property type="entry name" value="Peptidase_C1"/>
    <property type="match status" value="1"/>
</dbReference>
<dbReference type="Pfam" id="PF14326">
    <property type="entry name" value="DUF4384"/>
    <property type="match status" value="1"/>
</dbReference>
<keyword evidence="6" id="KW-1185">Reference proteome</keyword>
<dbReference type="SUPFAM" id="SSF54001">
    <property type="entry name" value="Cysteine proteinases"/>
    <property type="match status" value="1"/>
</dbReference>
<feature type="signal peptide" evidence="2">
    <location>
        <begin position="1"/>
        <end position="25"/>
    </location>
</feature>
<sequence>MKSSRLSRILLLICAVVLCSQSITAQKKRKLGLVRDDKKYLHLPKRSKNFSLMRGILPSIFSLKSFVPQVEDQGDFSTCVGWSTAYYMRTIMQAKKLNIKGAEAIRAIAFSPTFVFERIKSPTDYQCQTGSSISDALDIMKEKGVATLKSAPYTCGNKYTMLEEEAAANKIEGYTTLFDIPSTASVEEKILSIKTALVESQNAVLIGMWIPNSFFQAKEVWKAAPAETIKSAVGGHAMAVIGYDDTKNAFLIVNSWGNKWANNGFVWASYKDLIEFTPYAYEVLSPITPVPTPTPPPVVPSNNPTTDVVPPAPVQPVQEVFLKGSIKPLLANGDVMPVSTSAERGLDVTNDANIDMITYNVTKEYPSGTSFKTEIINNIASYMYIIASDDNNRVTKLFPYDDEVSALIPSNNTAMLPSNNSSFTMDNKPGNDYFLVLYSTKELDIDKLRNDIANAQGEFKQKVYSVIGSQLVSADTILYESNNIAFELKGTPNGTIVPLLLKIKHMK</sequence>
<evidence type="ECO:0000256" key="2">
    <source>
        <dbReference type="SAM" id="SignalP"/>
    </source>
</evidence>
<proteinExistence type="inferred from homology"/>
<evidence type="ECO:0000259" key="4">
    <source>
        <dbReference type="Pfam" id="PF14326"/>
    </source>
</evidence>
<dbReference type="InterPro" id="IPR038765">
    <property type="entry name" value="Papain-like_cys_pep_sf"/>
</dbReference>
<dbReference type="InterPro" id="IPR025493">
    <property type="entry name" value="DUF4384"/>
</dbReference>
<reference evidence="5 6" key="1">
    <citation type="submission" date="2023-12" db="EMBL/GenBank/DDBJ databases">
        <title>Novel species of the genus Arcicella isolated from rivers.</title>
        <authorList>
            <person name="Lu H."/>
        </authorList>
    </citation>
    <scope>NUCLEOTIDE SEQUENCE [LARGE SCALE GENOMIC DNA]</scope>
    <source>
        <strain evidence="5 6">DC2W</strain>
    </source>
</reference>
<evidence type="ECO:0000256" key="1">
    <source>
        <dbReference type="ARBA" id="ARBA00008455"/>
    </source>
</evidence>
<evidence type="ECO:0000259" key="3">
    <source>
        <dbReference type="Pfam" id="PF00112"/>
    </source>
</evidence>
<gene>
    <name evidence="5" type="ORF">VB776_15800</name>
</gene>
<feature type="domain" description="Peptidase C1A papain C-terminal" evidence="3">
    <location>
        <begin position="66"/>
        <end position="268"/>
    </location>
</feature>
<dbReference type="CDD" id="cd02619">
    <property type="entry name" value="Peptidase_C1"/>
    <property type="match status" value="1"/>
</dbReference>
<evidence type="ECO:0000313" key="5">
    <source>
        <dbReference type="EMBL" id="MEA5404397.1"/>
    </source>
</evidence>
<evidence type="ECO:0000313" key="6">
    <source>
        <dbReference type="Proteomes" id="UP001303899"/>
    </source>
</evidence>
<accession>A0ABU5S7E2</accession>
<comment type="similarity">
    <text evidence="1">Belongs to the peptidase C1 family.</text>
</comment>
<protein>
    <submittedName>
        <fullName evidence="5">C1 family peptidase</fullName>
    </submittedName>
</protein>
<organism evidence="5 6">
    <name type="scientific">Arcicella gelida</name>
    <dbReference type="NCBI Taxonomy" id="2984195"/>
    <lineage>
        <taxon>Bacteria</taxon>
        <taxon>Pseudomonadati</taxon>
        <taxon>Bacteroidota</taxon>
        <taxon>Cytophagia</taxon>
        <taxon>Cytophagales</taxon>
        <taxon>Flectobacillaceae</taxon>
        <taxon>Arcicella</taxon>
    </lineage>
</organism>
<dbReference type="RefSeq" id="WP_323697730.1">
    <property type="nucleotide sequence ID" value="NZ_JAYGIL010000020.1"/>
</dbReference>
<dbReference type="Proteomes" id="UP001303899">
    <property type="component" value="Unassembled WGS sequence"/>
</dbReference>
<keyword evidence="2" id="KW-0732">Signal</keyword>
<comment type="caution">
    <text evidence="5">The sequence shown here is derived from an EMBL/GenBank/DDBJ whole genome shotgun (WGS) entry which is preliminary data.</text>
</comment>